<name>A0ABN3V2L7_9ACTN</name>
<accession>A0ABN3V2L7</accession>
<sequence length="74" mass="8373">MFFATPRLRWNSPKRRLPSKASRTISKDHQSPIASTDRATGHSLSSNRVLVTMASLTLIWLQHATNRTTVTVIR</sequence>
<evidence type="ECO:0000313" key="3">
    <source>
        <dbReference type="Proteomes" id="UP001500893"/>
    </source>
</evidence>
<dbReference type="Proteomes" id="UP001500893">
    <property type="component" value="Unassembled WGS sequence"/>
</dbReference>
<feature type="region of interest" description="Disordered" evidence="1">
    <location>
        <begin position="12"/>
        <end position="40"/>
    </location>
</feature>
<protein>
    <submittedName>
        <fullName evidence="2">Uncharacterized protein</fullName>
    </submittedName>
</protein>
<organism evidence="2 3">
    <name type="scientific">Streptomyces rameus</name>
    <dbReference type="NCBI Taxonomy" id="68261"/>
    <lineage>
        <taxon>Bacteria</taxon>
        <taxon>Bacillati</taxon>
        <taxon>Actinomycetota</taxon>
        <taxon>Actinomycetes</taxon>
        <taxon>Kitasatosporales</taxon>
        <taxon>Streptomycetaceae</taxon>
        <taxon>Streptomyces</taxon>
    </lineage>
</organism>
<evidence type="ECO:0000256" key="1">
    <source>
        <dbReference type="SAM" id="MobiDB-lite"/>
    </source>
</evidence>
<evidence type="ECO:0000313" key="2">
    <source>
        <dbReference type="EMBL" id="GAA2775877.1"/>
    </source>
</evidence>
<reference evidence="2 3" key="1">
    <citation type="journal article" date="2019" name="Int. J. Syst. Evol. Microbiol.">
        <title>The Global Catalogue of Microorganisms (GCM) 10K type strain sequencing project: providing services to taxonomists for standard genome sequencing and annotation.</title>
        <authorList>
            <consortium name="The Broad Institute Genomics Platform"/>
            <consortium name="The Broad Institute Genome Sequencing Center for Infectious Disease"/>
            <person name="Wu L."/>
            <person name="Ma J."/>
        </authorList>
    </citation>
    <scope>NUCLEOTIDE SEQUENCE [LARGE SCALE GENOMIC DNA]</scope>
    <source>
        <strain evidence="2 3">JCM 11574</strain>
    </source>
</reference>
<gene>
    <name evidence="2" type="ORF">GCM10010521_63080</name>
</gene>
<dbReference type="EMBL" id="BAAAVM010000121">
    <property type="protein sequence ID" value="GAA2775877.1"/>
    <property type="molecule type" value="Genomic_DNA"/>
</dbReference>
<keyword evidence="3" id="KW-1185">Reference proteome</keyword>
<comment type="caution">
    <text evidence="2">The sequence shown here is derived from an EMBL/GenBank/DDBJ whole genome shotgun (WGS) entry which is preliminary data.</text>
</comment>
<proteinExistence type="predicted"/>